<name>A0A7J9N1I2_GOSSC</name>
<proteinExistence type="predicted"/>
<dbReference type="OrthoDB" id="1001780at2759"/>
<keyword evidence="2" id="KW-1185">Reference proteome</keyword>
<dbReference type="EMBL" id="JABFAF010267503">
    <property type="protein sequence ID" value="MBA0877215.1"/>
    <property type="molecule type" value="Genomic_DNA"/>
</dbReference>
<reference evidence="1 2" key="1">
    <citation type="journal article" date="2019" name="Genome Biol. Evol.">
        <title>Insights into the evolution of the New World diploid cottons (Gossypium, subgenus Houzingenia) based on genome sequencing.</title>
        <authorList>
            <person name="Grover C.E."/>
            <person name="Arick M.A. 2nd"/>
            <person name="Thrash A."/>
            <person name="Conover J.L."/>
            <person name="Sanders W.S."/>
            <person name="Peterson D.G."/>
            <person name="Frelichowski J.E."/>
            <person name="Scheffler J.A."/>
            <person name="Scheffler B.E."/>
            <person name="Wendel J.F."/>
        </authorList>
    </citation>
    <scope>NUCLEOTIDE SEQUENCE [LARGE SCALE GENOMIC DNA]</scope>
    <source>
        <strain evidence="1">1</strain>
        <tissue evidence="1">Leaf</tissue>
    </source>
</reference>
<sequence>RIYKAKYYPRSSFWEARLGTNPLYTWKSIYAARGLLECQLGWRVGTGENILIWQDRWVPQLVGNKINTGPIHGLVLTEVEVIKCIPLSKTRCEDCLVWRGEKTGQYTVRSGYKELMYQSDTTEISEDIQMKVVNEKLPVIKAVGSNWWRPPQDPGVKLNFDAAYKI</sequence>
<protein>
    <recommendedName>
        <fullName evidence="3">Reverse transcriptase zinc-binding domain-containing protein</fullName>
    </recommendedName>
</protein>
<gene>
    <name evidence="1" type="ORF">Goshw_030055</name>
</gene>
<evidence type="ECO:0008006" key="3">
    <source>
        <dbReference type="Google" id="ProtNLM"/>
    </source>
</evidence>
<feature type="non-terminal residue" evidence="1">
    <location>
        <position position="1"/>
    </location>
</feature>
<accession>A0A7J9N1I2</accession>
<evidence type="ECO:0000313" key="2">
    <source>
        <dbReference type="Proteomes" id="UP000593576"/>
    </source>
</evidence>
<organism evidence="1 2">
    <name type="scientific">Gossypium schwendimanii</name>
    <name type="common">Cotton</name>
    <dbReference type="NCBI Taxonomy" id="34291"/>
    <lineage>
        <taxon>Eukaryota</taxon>
        <taxon>Viridiplantae</taxon>
        <taxon>Streptophyta</taxon>
        <taxon>Embryophyta</taxon>
        <taxon>Tracheophyta</taxon>
        <taxon>Spermatophyta</taxon>
        <taxon>Magnoliopsida</taxon>
        <taxon>eudicotyledons</taxon>
        <taxon>Gunneridae</taxon>
        <taxon>Pentapetalae</taxon>
        <taxon>rosids</taxon>
        <taxon>malvids</taxon>
        <taxon>Malvales</taxon>
        <taxon>Malvaceae</taxon>
        <taxon>Malvoideae</taxon>
        <taxon>Gossypium</taxon>
    </lineage>
</organism>
<dbReference type="AlphaFoldDB" id="A0A7J9N1I2"/>
<comment type="caution">
    <text evidence="1">The sequence shown here is derived from an EMBL/GenBank/DDBJ whole genome shotgun (WGS) entry which is preliminary data.</text>
</comment>
<dbReference type="Proteomes" id="UP000593576">
    <property type="component" value="Unassembled WGS sequence"/>
</dbReference>
<evidence type="ECO:0000313" key="1">
    <source>
        <dbReference type="EMBL" id="MBA0877215.1"/>
    </source>
</evidence>